<protein>
    <submittedName>
        <fullName evidence="1">Uncharacterized protein</fullName>
    </submittedName>
</protein>
<gene>
    <name evidence="1" type="ORF">MEDL_9047</name>
</gene>
<evidence type="ECO:0000313" key="2">
    <source>
        <dbReference type="Proteomes" id="UP000683360"/>
    </source>
</evidence>
<proteinExistence type="predicted"/>
<dbReference type="EMBL" id="CAJPWZ010000467">
    <property type="protein sequence ID" value="CAG2193993.1"/>
    <property type="molecule type" value="Genomic_DNA"/>
</dbReference>
<accession>A0A8S3QFI9</accession>
<organism evidence="1 2">
    <name type="scientific">Mytilus edulis</name>
    <name type="common">Blue mussel</name>
    <dbReference type="NCBI Taxonomy" id="6550"/>
    <lineage>
        <taxon>Eukaryota</taxon>
        <taxon>Metazoa</taxon>
        <taxon>Spiralia</taxon>
        <taxon>Lophotrochozoa</taxon>
        <taxon>Mollusca</taxon>
        <taxon>Bivalvia</taxon>
        <taxon>Autobranchia</taxon>
        <taxon>Pteriomorphia</taxon>
        <taxon>Mytilida</taxon>
        <taxon>Mytiloidea</taxon>
        <taxon>Mytilidae</taxon>
        <taxon>Mytilinae</taxon>
        <taxon>Mytilus</taxon>
    </lineage>
</organism>
<reference evidence="1" key="1">
    <citation type="submission" date="2021-03" db="EMBL/GenBank/DDBJ databases">
        <authorList>
            <person name="Bekaert M."/>
        </authorList>
    </citation>
    <scope>NUCLEOTIDE SEQUENCE</scope>
</reference>
<dbReference type="Proteomes" id="UP000683360">
    <property type="component" value="Unassembled WGS sequence"/>
</dbReference>
<evidence type="ECO:0000313" key="1">
    <source>
        <dbReference type="EMBL" id="CAG2193993.1"/>
    </source>
</evidence>
<comment type="caution">
    <text evidence="1">The sequence shown here is derived from an EMBL/GenBank/DDBJ whole genome shotgun (WGS) entry which is preliminary data.</text>
</comment>
<dbReference type="OrthoDB" id="5947963at2759"/>
<dbReference type="AlphaFoldDB" id="A0A8S3QFI9"/>
<name>A0A8S3QFI9_MYTED</name>
<keyword evidence="2" id="KW-1185">Reference proteome</keyword>
<sequence>MEINKDVCRRLYRHLCKTIGSEEVVTIRRRFFASVDYFTERKDCTLITSGSRSEGLEMGSDLDIMWLFQNVHISEERTEDSFLIPNNIVMDTDECKPCFSQLKGYSCHFDTLLNWVLTPHGQELRLESGRVRYLLLSITDSLDHFNSHGPCVSDETRQGLIDLTVCLRCPVWINQVQPWIKRERYWPSPYLVSHICSYGKSMDIHTNCPNKLRYELTKQYLPYLFIGLRVDAVSGWMYLATFYYCVGNYKVSLQLINNALRECSNDKLFYVNHKLTANRFSESVKEGIRQKIWKLRHLYRNHVIHEISFYYNSRVIAPELEVQLTTGAYVPPLVYIYFLRFLCLFRLHEDFQCKQAIYDLLLSIDVQHF</sequence>